<keyword evidence="10" id="KW-0645">Protease</keyword>
<feature type="region of interest" description="Disordered" evidence="7">
    <location>
        <begin position="253"/>
        <end position="277"/>
    </location>
</feature>
<evidence type="ECO:0000313" key="11">
    <source>
        <dbReference type="Proteomes" id="UP000249340"/>
    </source>
</evidence>
<dbReference type="Proteomes" id="UP000249340">
    <property type="component" value="Chromosome"/>
</dbReference>
<evidence type="ECO:0000259" key="9">
    <source>
        <dbReference type="Pfam" id="PF01694"/>
    </source>
</evidence>
<evidence type="ECO:0000256" key="8">
    <source>
        <dbReference type="SAM" id="Phobius"/>
    </source>
</evidence>
<reference evidence="11" key="1">
    <citation type="submission" date="2018-07" db="EMBL/GenBank/DDBJ databases">
        <title>Streptacidiphilus bronchialis DSM 106435 chromosome.</title>
        <authorList>
            <person name="Batra D."/>
            <person name="Gulvik C.A."/>
        </authorList>
    </citation>
    <scope>NUCLEOTIDE SEQUENCE [LARGE SCALE GENOMIC DNA]</scope>
    <source>
        <strain evidence="11">DSM 106435</strain>
    </source>
</reference>
<dbReference type="OrthoDB" id="9814037at2"/>
<dbReference type="InterPro" id="IPR050925">
    <property type="entry name" value="Rhomboid_protease_S54"/>
</dbReference>
<keyword evidence="4" id="KW-0378">Hydrolase</keyword>
<evidence type="ECO:0000256" key="4">
    <source>
        <dbReference type="ARBA" id="ARBA00022801"/>
    </source>
</evidence>
<keyword evidence="5 8" id="KW-1133">Transmembrane helix</keyword>
<feature type="transmembrane region" description="Helical" evidence="8">
    <location>
        <begin position="230"/>
        <end position="249"/>
    </location>
</feature>
<dbReference type="KEGG" id="stri:C7M71_006500"/>
<dbReference type="AlphaFoldDB" id="A0A345T5H8"/>
<evidence type="ECO:0000256" key="6">
    <source>
        <dbReference type="ARBA" id="ARBA00023136"/>
    </source>
</evidence>
<dbReference type="SUPFAM" id="SSF144091">
    <property type="entry name" value="Rhomboid-like"/>
    <property type="match status" value="1"/>
</dbReference>
<feature type="transmembrane region" description="Helical" evidence="8">
    <location>
        <begin position="136"/>
        <end position="153"/>
    </location>
</feature>
<feature type="transmembrane region" description="Helical" evidence="8">
    <location>
        <begin position="16"/>
        <end position="34"/>
    </location>
</feature>
<evidence type="ECO:0000256" key="5">
    <source>
        <dbReference type="ARBA" id="ARBA00022989"/>
    </source>
</evidence>
<protein>
    <submittedName>
        <fullName evidence="10">Rhomboid family intramembrane serine protease</fullName>
    </submittedName>
</protein>
<dbReference type="GO" id="GO:0004252">
    <property type="term" value="F:serine-type endopeptidase activity"/>
    <property type="evidence" value="ECO:0007669"/>
    <property type="project" value="InterPro"/>
</dbReference>
<keyword evidence="11" id="KW-1185">Reference proteome</keyword>
<dbReference type="PANTHER" id="PTHR43731">
    <property type="entry name" value="RHOMBOID PROTEASE"/>
    <property type="match status" value="1"/>
</dbReference>
<feature type="compositionally biased region" description="Basic and acidic residues" evidence="7">
    <location>
        <begin position="267"/>
        <end position="277"/>
    </location>
</feature>
<keyword evidence="3 8" id="KW-0812">Transmembrane</keyword>
<proteinExistence type="inferred from homology"/>
<organism evidence="10 11">
    <name type="scientific">Peterkaempfera bronchialis</name>
    <dbReference type="NCBI Taxonomy" id="2126346"/>
    <lineage>
        <taxon>Bacteria</taxon>
        <taxon>Bacillati</taxon>
        <taxon>Actinomycetota</taxon>
        <taxon>Actinomycetes</taxon>
        <taxon>Kitasatosporales</taxon>
        <taxon>Streptomycetaceae</taxon>
        <taxon>Peterkaempfera</taxon>
    </lineage>
</organism>
<comment type="similarity">
    <text evidence="2">Belongs to the peptidase S54 family.</text>
</comment>
<comment type="subcellular location">
    <subcellularLocation>
        <location evidence="1">Membrane</location>
        <topology evidence="1">Multi-pass membrane protein</topology>
    </subcellularLocation>
</comment>
<feature type="transmembrane region" description="Helical" evidence="8">
    <location>
        <begin position="195"/>
        <end position="218"/>
    </location>
</feature>
<evidence type="ECO:0000256" key="3">
    <source>
        <dbReference type="ARBA" id="ARBA00022692"/>
    </source>
</evidence>
<dbReference type="PANTHER" id="PTHR43731:SF14">
    <property type="entry name" value="PRESENILIN-ASSOCIATED RHOMBOID-LIKE PROTEIN, MITOCHONDRIAL"/>
    <property type="match status" value="1"/>
</dbReference>
<dbReference type="InterPro" id="IPR035952">
    <property type="entry name" value="Rhomboid-like_sf"/>
</dbReference>
<dbReference type="InterPro" id="IPR022764">
    <property type="entry name" value="Peptidase_S54_rhomboid_dom"/>
</dbReference>
<evidence type="ECO:0000313" key="10">
    <source>
        <dbReference type="EMBL" id="AXI81233.1"/>
    </source>
</evidence>
<feature type="transmembrane region" description="Helical" evidence="8">
    <location>
        <begin position="104"/>
        <end position="124"/>
    </location>
</feature>
<feature type="transmembrane region" description="Helical" evidence="8">
    <location>
        <begin position="165"/>
        <end position="183"/>
    </location>
</feature>
<dbReference type="Pfam" id="PF01694">
    <property type="entry name" value="Rhomboid"/>
    <property type="match status" value="1"/>
</dbReference>
<gene>
    <name evidence="10" type="ORF">C7M71_006500</name>
</gene>
<dbReference type="EMBL" id="CP031264">
    <property type="protein sequence ID" value="AXI81233.1"/>
    <property type="molecule type" value="Genomic_DNA"/>
</dbReference>
<feature type="domain" description="Peptidase S54 rhomboid" evidence="9">
    <location>
        <begin position="99"/>
        <end position="249"/>
    </location>
</feature>
<evidence type="ECO:0000256" key="2">
    <source>
        <dbReference type="ARBA" id="ARBA00009045"/>
    </source>
</evidence>
<name>A0A345T5H8_9ACTN</name>
<sequence>MVIPVHDDSPVRRLPLVTYALIAVNAAVFVTGPASGLDPLYGSPQQRGCAQQRYTQRWGAVPEELLTNRPLSPAAVPPPPAGAPHCPPAEVPGKVPALSVVTSLFVHGGWLHLLGNLLFLLVFGRDVEDRMGRLRFLAFYLGVGTVATYGYALAEIHTADATRTLIGASGAIAGVLGASLRLYPKARVTSLVPLLLFLPLRFPAWLVLGFWFAVQWWWAHSADDSDPGVAYLAHVIGFAAGFLATWALYGRARSPRQPPQSPQPAADPRRESDPDPV</sequence>
<evidence type="ECO:0000256" key="7">
    <source>
        <dbReference type="SAM" id="MobiDB-lite"/>
    </source>
</evidence>
<evidence type="ECO:0000256" key="1">
    <source>
        <dbReference type="ARBA" id="ARBA00004141"/>
    </source>
</evidence>
<dbReference type="GO" id="GO:0016020">
    <property type="term" value="C:membrane"/>
    <property type="evidence" value="ECO:0007669"/>
    <property type="project" value="UniProtKB-SubCell"/>
</dbReference>
<dbReference type="GO" id="GO:0006508">
    <property type="term" value="P:proteolysis"/>
    <property type="evidence" value="ECO:0007669"/>
    <property type="project" value="UniProtKB-KW"/>
</dbReference>
<dbReference type="RefSeq" id="WP_111491930.1">
    <property type="nucleotide sequence ID" value="NZ_CP031264.1"/>
</dbReference>
<keyword evidence="6 8" id="KW-0472">Membrane</keyword>
<accession>A0A345T5H8</accession>
<dbReference type="Gene3D" id="1.20.1540.10">
    <property type="entry name" value="Rhomboid-like"/>
    <property type="match status" value="1"/>
</dbReference>